<feature type="transmembrane region" description="Helical" evidence="16">
    <location>
        <begin position="285"/>
        <end position="309"/>
    </location>
</feature>
<evidence type="ECO:0000256" key="13">
    <source>
        <dbReference type="ARBA" id="ARBA00023319"/>
    </source>
</evidence>
<evidence type="ECO:0000256" key="12">
    <source>
        <dbReference type="ARBA" id="ARBA00023283"/>
    </source>
</evidence>
<evidence type="ECO:0000256" key="14">
    <source>
        <dbReference type="ARBA" id="ARBA00033289"/>
    </source>
</evidence>
<keyword evidence="9 16" id="KW-0472">Membrane</keyword>
<evidence type="ECO:0000256" key="1">
    <source>
        <dbReference type="ARBA" id="ARBA00004651"/>
    </source>
</evidence>
<comment type="subunit">
    <text evidence="15">Monomer. Interacts with THBS1 (via the C-terminal domain). Interacts with SIRPA. Interacts with FAS/CD95; interaction may be enhanced by functional activation. Interacts with SIRPG, UBQLN1 and UBQLN2. May interact with fibrinogen.</text>
</comment>
<evidence type="ECO:0000256" key="4">
    <source>
        <dbReference type="ARBA" id="ARBA00022553"/>
    </source>
</evidence>
<comment type="subcellular location">
    <subcellularLocation>
        <location evidence="1">Cell membrane</location>
        <topology evidence="1">Multi-pass membrane protein</topology>
    </subcellularLocation>
</comment>
<evidence type="ECO:0000256" key="16">
    <source>
        <dbReference type="SAM" id="Phobius"/>
    </source>
</evidence>
<dbReference type="GO" id="GO:0005886">
    <property type="term" value="C:plasma membrane"/>
    <property type="evidence" value="ECO:0007669"/>
    <property type="project" value="UniProtKB-SubCell"/>
</dbReference>
<evidence type="ECO:0000256" key="15">
    <source>
        <dbReference type="ARBA" id="ARBA00046588"/>
    </source>
</evidence>
<evidence type="ECO:0000313" key="18">
    <source>
        <dbReference type="EMBL" id="KAH0519097.1"/>
    </source>
</evidence>
<dbReference type="FunFam" id="2.60.40.10:FF:000521">
    <property type="entry name" value="leukocyte surface antigen CD47"/>
    <property type="match status" value="1"/>
</dbReference>
<dbReference type="EMBL" id="JAATJU010007988">
    <property type="protein sequence ID" value="KAH0519097.1"/>
    <property type="molecule type" value="Genomic_DNA"/>
</dbReference>
<evidence type="ECO:0000256" key="11">
    <source>
        <dbReference type="ARBA" id="ARBA00023180"/>
    </source>
</evidence>
<dbReference type="InterPro" id="IPR013270">
    <property type="entry name" value="CD47_Vset"/>
</dbReference>
<keyword evidence="13" id="KW-0393">Immunoglobulin domain</keyword>
<dbReference type="InterPro" id="IPR007110">
    <property type="entry name" value="Ig-like_dom"/>
</dbReference>
<dbReference type="Pfam" id="PF04549">
    <property type="entry name" value="CD47"/>
    <property type="match status" value="2"/>
</dbReference>
<evidence type="ECO:0000256" key="7">
    <source>
        <dbReference type="ARBA" id="ARBA00022889"/>
    </source>
</evidence>
<gene>
    <name evidence="18" type="ORF">LTLLF_113250</name>
</gene>
<accession>A0A8J6L8R9</accession>
<dbReference type="Pfam" id="PF08204">
    <property type="entry name" value="V-set_CD47"/>
    <property type="match status" value="1"/>
</dbReference>
<dbReference type="PANTHER" id="PTHR10613">
    <property type="entry name" value="LEUKOCYTE SURFACE ANTIGEN CD47"/>
    <property type="match status" value="1"/>
</dbReference>
<dbReference type="GO" id="GO:0098609">
    <property type="term" value="P:cell-cell adhesion"/>
    <property type="evidence" value="ECO:0007669"/>
    <property type="project" value="UniProtKB-ARBA"/>
</dbReference>
<dbReference type="InterPro" id="IPR013147">
    <property type="entry name" value="CD47-like_TM"/>
</dbReference>
<dbReference type="InterPro" id="IPR013783">
    <property type="entry name" value="Ig-like_fold"/>
</dbReference>
<feature type="transmembrane region" description="Helical" evidence="16">
    <location>
        <begin position="254"/>
        <end position="279"/>
    </location>
</feature>
<dbReference type="PROSITE" id="PS50835">
    <property type="entry name" value="IG_LIKE"/>
    <property type="match status" value="1"/>
</dbReference>
<evidence type="ECO:0000256" key="2">
    <source>
        <dbReference type="ARBA" id="ARBA00015454"/>
    </source>
</evidence>
<evidence type="ECO:0000259" key="17">
    <source>
        <dbReference type="PROSITE" id="PS50835"/>
    </source>
</evidence>
<dbReference type="GO" id="GO:0050766">
    <property type="term" value="P:positive regulation of phagocytosis"/>
    <property type="evidence" value="ECO:0007669"/>
    <property type="project" value="InterPro"/>
</dbReference>
<keyword evidence="6" id="KW-0732">Signal</keyword>
<evidence type="ECO:0000256" key="9">
    <source>
        <dbReference type="ARBA" id="ARBA00023136"/>
    </source>
</evidence>
<evidence type="ECO:0000256" key="3">
    <source>
        <dbReference type="ARBA" id="ARBA00022475"/>
    </source>
</evidence>
<keyword evidence="4" id="KW-0597">Phosphoprotein</keyword>
<keyword evidence="7" id="KW-0130">Cell adhesion</keyword>
<evidence type="ECO:0000256" key="6">
    <source>
        <dbReference type="ARBA" id="ARBA00022729"/>
    </source>
</evidence>
<name>A0A8J6L8R9_MICOH</name>
<reference evidence="18" key="1">
    <citation type="submission" date="2020-03" db="EMBL/GenBank/DDBJ databases">
        <title>Studies in the Genomics of Life Span.</title>
        <authorList>
            <person name="Glass D."/>
        </authorList>
    </citation>
    <scope>NUCLEOTIDE SEQUENCE</scope>
    <source>
        <strain evidence="18">LTLLF</strain>
        <tissue evidence="18">Muscle</tissue>
    </source>
</reference>
<dbReference type="GO" id="GO:0050729">
    <property type="term" value="P:positive regulation of inflammatory response"/>
    <property type="evidence" value="ECO:0007669"/>
    <property type="project" value="InterPro"/>
</dbReference>
<dbReference type="CDD" id="cd16090">
    <property type="entry name" value="IgV_CD47"/>
    <property type="match status" value="1"/>
</dbReference>
<sequence length="409" mass="44764">MRDVSGGASGKLPAMSDWCNRLAGSLQGSEDLRDPKKLVPWANKDNLDEITCTNNPFTSGFCLRLASSAQLLFSKVKSVEYTKCNDTVVIPCKVLNVEAQSTEEMYVKWKLNQTYIFIYDGSKNNSTVETNFSSAKISVSDLLKGDASLKMGRTQAVVGNYTCEVTELSREGKTVIELKHRMDSNSSHGADCSNHTTPAGDEKEKGGCTLASWFSPNEKILIVIFPILAILLFWGKFGILTLKYKSTRTNKRIILLLVAGTVLTVIVIVGAILLIPAFGMASFTIAILITQVLGYVLALVGLCLCIMACEPVHGPLLISGLGIIALAELLGLVYMKFVGVVRRSRRTEVSCRPSGRVLQHSTELALEECLTQKPTFRVQHGFLLRSRGLQHCVPPVEKRLNCPMSVFGP</sequence>
<proteinExistence type="predicted"/>
<dbReference type="GO" id="GO:0070053">
    <property type="term" value="F:thrombospondin receptor activity"/>
    <property type="evidence" value="ECO:0007669"/>
    <property type="project" value="InterPro"/>
</dbReference>
<comment type="caution">
    <text evidence="18">The sequence shown here is derived from an EMBL/GenBank/DDBJ whole genome shotgun (WGS) entry which is preliminary data.</text>
</comment>
<evidence type="ECO:0000313" key="19">
    <source>
        <dbReference type="Proteomes" id="UP000710432"/>
    </source>
</evidence>
<evidence type="ECO:0000256" key="10">
    <source>
        <dbReference type="ARBA" id="ARBA00023157"/>
    </source>
</evidence>
<protein>
    <recommendedName>
        <fullName evidence="2">Leukocyte surface antigen CD47</fullName>
    </recommendedName>
    <alternativeName>
        <fullName evidence="14">Integrin-associated protein</fullName>
    </alternativeName>
</protein>
<keyword evidence="11" id="KW-0325">Glycoprotein</keyword>
<evidence type="ECO:0000256" key="5">
    <source>
        <dbReference type="ARBA" id="ARBA00022692"/>
    </source>
</evidence>
<evidence type="ECO:0000256" key="8">
    <source>
        <dbReference type="ARBA" id="ARBA00022989"/>
    </source>
</evidence>
<dbReference type="GO" id="GO:0002684">
    <property type="term" value="P:positive regulation of immune system process"/>
    <property type="evidence" value="ECO:0007669"/>
    <property type="project" value="UniProtKB-ARBA"/>
</dbReference>
<dbReference type="Proteomes" id="UP000710432">
    <property type="component" value="Unassembled WGS sequence"/>
</dbReference>
<keyword evidence="5 16" id="KW-0812">Transmembrane</keyword>
<dbReference type="Gene3D" id="2.60.40.10">
    <property type="entry name" value="Immunoglobulins"/>
    <property type="match status" value="1"/>
</dbReference>
<keyword evidence="3" id="KW-1003">Cell membrane</keyword>
<organism evidence="18 19">
    <name type="scientific">Microtus ochrogaster</name>
    <name type="common">Prairie vole</name>
    <dbReference type="NCBI Taxonomy" id="79684"/>
    <lineage>
        <taxon>Eukaryota</taxon>
        <taxon>Metazoa</taxon>
        <taxon>Chordata</taxon>
        <taxon>Craniata</taxon>
        <taxon>Vertebrata</taxon>
        <taxon>Euteleostomi</taxon>
        <taxon>Mammalia</taxon>
        <taxon>Eutheria</taxon>
        <taxon>Euarchontoglires</taxon>
        <taxon>Glires</taxon>
        <taxon>Rodentia</taxon>
        <taxon>Myomorpha</taxon>
        <taxon>Muroidea</taxon>
        <taxon>Cricetidae</taxon>
        <taxon>Arvicolinae</taxon>
        <taxon>Microtus</taxon>
    </lineage>
</organism>
<dbReference type="InterPro" id="IPR037805">
    <property type="entry name" value="IgV_CD47"/>
</dbReference>
<dbReference type="PANTHER" id="PTHR10613:SF0">
    <property type="entry name" value="LEUKOCYTE SURFACE ANTIGEN CD47"/>
    <property type="match status" value="1"/>
</dbReference>
<dbReference type="AlphaFoldDB" id="A0A8J6L8R9"/>
<feature type="transmembrane region" description="Helical" evidence="16">
    <location>
        <begin position="316"/>
        <end position="335"/>
    </location>
</feature>
<keyword evidence="10" id="KW-1015">Disulfide bond</keyword>
<dbReference type="InterPro" id="IPR006704">
    <property type="entry name" value="CD47"/>
</dbReference>
<feature type="transmembrane region" description="Helical" evidence="16">
    <location>
        <begin position="220"/>
        <end position="242"/>
    </location>
</feature>
<feature type="domain" description="Ig-like" evidence="17">
    <location>
        <begin position="85"/>
        <end position="176"/>
    </location>
</feature>
<dbReference type="GO" id="GO:0022409">
    <property type="term" value="P:positive regulation of cell-cell adhesion"/>
    <property type="evidence" value="ECO:0007669"/>
    <property type="project" value="InterPro"/>
</dbReference>
<keyword evidence="8 16" id="KW-1133">Transmembrane helix</keyword>
<dbReference type="GO" id="GO:0070062">
    <property type="term" value="C:extracellular exosome"/>
    <property type="evidence" value="ECO:0007669"/>
    <property type="project" value="TreeGrafter"/>
</dbReference>
<keyword evidence="12" id="KW-0873">Pyrrolidone carboxylic acid</keyword>